<organism evidence="5 6">
    <name type="scientific">Boseongicola aestuarii</name>
    <dbReference type="NCBI Taxonomy" id="1470561"/>
    <lineage>
        <taxon>Bacteria</taxon>
        <taxon>Pseudomonadati</taxon>
        <taxon>Pseudomonadota</taxon>
        <taxon>Alphaproteobacteria</taxon>
        <taxon>Rhodobacterales</taxon>
        <taxon>Paracoccaceae</taxon>
        <taxon>Boseongicola</taxon>
    </lineage>
</organism>
<keyword evidence="5" id="KW-0378">Hydrolase</keyword>
<evidence type="ECO:0000259" key="4">
    <source>
        <dbReference type="PROSITE" id="PS51084"/>
    </source>
</evidence>
<dbReference type="AlphaFoldDB" id="A0A238IWX4"/>
<dbReference type="PROSITE" id="PS51084">
    <property type="entry name" value="HIT_2"/>
    <property type="match status" value="1"/>
</dbReference>
<evidence type="ECO:0000256" key="2">
    <source>
        <dbReference type="PIRSR" id="PIRSR601310-3"/>
    </source>
</evidence>
<keyword evidence="6" id="KW-1185">Reference proteome</keyword>
<dbReference type="InterPro" id="IPR001310">
    <property type="entry name" value="Histidine_triad_HIT"/>
</dbReference>
<proteinExistence type="predicted"/>
<evidence type="ECO:0000256" key="3">
    <source>
        <dbReference type="PROSITE-ProRule" id="PRU00464"/>
    </source>
</evidence>
<protein>
    <submittedName>
        <fullName evidence="5">HIT-like protein HinT</fullName>
        <ecNumber evidence="5">3.-.-.-</ecNumber>
    </submittedName>
</protein>
<evidence type="ECO:0000313" key="5">
    <source>
        <dbReference type="EMBL" id="SMX22968.1"/>
    </source>
</evidence>
<dbReference type="OrthoDB" id="9784774at2"/>
<dbReference type="Proteomes" id="UP000201838">
    <property type="component" value="Unassembled WGS sequence"/>
</dbReference>
<dbReference type="SUPFAM" id="SSF54197">
    <property type="entry name" value="HIT-like"/>
    <property type="match status" value="1"/>
</dbReference>
<dbReference type="PROSITE" id="PS00892">
    <property type="entry name" value="HIT_1"/>
    <property type="match status" value="1"/>
</dbReference>
<feature type="domain" description="HIT" evidence="4">
    <location>
        <begin position="10"/>
        <end position="120"/>
    </location>
</feature>
<accession>A0A238IWX4</accession>
<dbReference type="InterPro" id="IPR011146">
    <property type="entry name" value="HIT-like"/>
</dbReference>
<dbReference type="EC" id="3.-.-.-" evidence="5"/>
<evidence type="ECO:0000313" key="6">
    <source>
        <dbReference type="Proteomes" id="UP000201838"/>
    </source>
</evidence>
<evidence type="ECO:0000256" key="1">
    <source>
        <dbReference type="PIRSR" id="PIRSR601310-1"/>
    </source>
</evidence>
<name>A0A238IWX4_9RHOB</name>
<dbReference type="RefSeq" id="WP_093972920.1">
    <property type="nucleotide sequence ID" value="NZ_FXXQ01000002.1"/>
</dbReference>
<dbReference type="PANTHER" id="PTHR23089">
    <property type="entry name" value="HISTIDINE TRIAD HIT PROTEIN"/>
    <property type="match status" value="1"/>
</dbReference>
<dbReference type="InterPro" id="IPR019808">
    <property type="entry name" value="Histidine_triad_CS"/>
</dbReference>
<dbReference type="Pfam" id="PF01230">
    <property type="entry name" value="HIT"/>
    <property type="match status" value="1"/>
</dbReference>
<dbReference type="InterPro" id="IPR036265">
    <property type="entry name" value="HIT-like_sf"/>
</dbReference>
<gene>
    <name evidence="5" type="primary">hinT</name>
    <name evidence="5" type="ORF">BOA8489_01067</name>
</gene>
<reference evidence="5 6" key="1">
    <citation type="submission" date="2017-05" db="EMBL/GenBank/DDBJ databases">
        <authorList>
            <person name="Song R."/>
            <person name="Chenine A.L."/>
            <person name="Ruprecht R.M."/>
        </authorList>
    </citation>
    <scope>NUCLEOTIDE SEQUENCE [LARGE SCALE GENOMIC DNA]</scope>
    <source>
        <strain evidence="5 6">CECT 8489</strain>
    </source>
</reference>
<dbReference type="GO" id="GO:0016787">
    <property type="term" value="F:hydrolase activity"/>
    <property type="evidence" value="ECO:0007669"/>
    <property type="project" value="UniProtKB-KW"/>
</dbReference>
<dbReference type="Gene3D" id="3.30.428.10">
    <property type="entry name" value="HIT-like"/>
    <property type="match status" value="1"/>
</dbReference>
<feature type="active site" description="Tele-AMP-histidine intermediate" evidence="1">
    <location>
        <position position="106"/>
    </location>
</feature>
<sequence length="121" mass="13305">MTYAYDDTNIFAMILRGEIPNSTVVETDHSLAFRDIHPQAPVHILLIPKGKYVTIDDFAANAGPEEAADFWATFASVIESEGLREKGFRVISNAGEHGLQEVPHFHLHILGGHAMGPILAR</sequence>
<dbReference type="PRINTS" id="PR00332">
    <property type="entry name" value="HISTRIAD"/>
</dbReference>
<dbReference type="EMBL" id="FXXQ01000002">
    <property type="protein sequence ID" value="SMX22968.1"/>
    <property type="molecule type" value="Genomic_DNA"/>
</dbReference>
<feature type="short sequence motif" description="Histidine triad motif" evidence="2 3">
    <location>
        <begin position="104"/>
        <end position="108"/>
    </location>
</feature>